<evidence type="ECO:0000256" key="6">
    <source>
        <dbReference type="ARBA" id="ARBA00013709"/>
    </source>
</evidence>
<dbReference type="CDD" id="cd18083">
    <property type="entry name" value="aTrm56-like"/>
    <property type="match status" value="1"/>
</dbReference>
<dbReference type="PIRSF" id="PIRSF016123">
    <property type="entry name" value="UCP016123"/>
    <property type="match status" value="1"/>
</dbReference>
<evidence type="ECO:0000256" key="10">
    <source>
        <dbReference type="ARBA" id="ARBA00022691"/>
    </source>
</evidence>
<protein>
    <recommendedName>
        <fullName evidence="6 14">tRNA (cytidine(56)-2'-O)-methyltransferase</fullName>
        <ecNumber evidence="5 14">2.1.1.206</ecNumber>
    </recommendedName>
    <alternativeName>
        <fullName evidence="12 14">tRNA ribose 2'-O-methyltransferase aTrm56</fullName>
    </alternativeName>
</protein>
<dbReference type="InterPro" id="IPR002845">
    <property type="entry name" value="tRNA_mtfrase_aTrm56"/>
</dbReference>
<keyword evidence="10 14" id="KW-0949">S-adenosyl-L-methionine</keyword>
<proteinExistence type="inferred from homology"/>
<dbReference type="Proteomes" id="UP001304970">
    <property type="component" value="Chromosome"/>
</dbReference>
<evidence type="ECO:0000256" key="3">
    <source>
        <dbReference type="ARBA" id="ARBA00010324"/>
    </source>
</evidence>
<dbReference type="GO" id="GO:0005737">
    <property type="term" value="C:cytoplasm"/>
    <property type="evidence" value="ECO:0007669"/>
    <property type="project" value="UniProtKB-SubCell"/>
</dbReference>
<evidence type="ECO:0000313" key="15">
    <source>
        <dbReference type="EMBL" id="WNY27272.1"/>
    </source>
</evidence>
<keyword evidence="8 14" id="KW-0489">Methyltransferase</keyword>
<evidence type="ECO:0000313" key="16">
    <source>
        <dbReference type="Proteomes" id="UP001304970"/>
    </source>
</evidence>
<dbReference type="InterPro" id="IPR029028">
    <property type="entry name" value="Alpha/beta_knot_MTases"/>
</dbReference>
<comment type="subunit">
    <text evidence="4 14">Homodimer.</text>
</comment>
<gene>
    <name evidence="15" type="ORF">MsAm2_10640</name>
</gene>
<evidence type="ECO:0000256" key="5">
    <source>
        <dbReference type="ARBA" id="ARBA00012624"/>
    </source>
</evidence>
<dbReference type="AlphaFoldDB" id="A0AA96VIU8"/>
<dbReference type="NCBIfam" id="NF003048">
    <property type="entry name" value="PRK03958.1"/>
    <property type="match status" value="1"/>
</dbReference>
<dbReference type="Gene3D" id="3.40.1280.10">
    <property type="match status" value="1"/>
</dbReference>
<keyword evidence="7 14" id="KW-0963">Cytoplasm</keyword>
<dbReference type="EC" id="2.1.1.206" evidence="5 14"/>
<dbReference type="EMBL" id="CP131061">
    <property type="protein sequence ID" value="WNY27272.1"/>
    <property type="molecule type" value="Genomic_DNA"/>
</dbReference>
<evidence type="ECO:0000256" key="7">
    <source>
        <dbReference type="ARBA" id="ARBA00022490"/>
    </source>
</evidence>
<feature type="binding site" evidence="14">
    <location>
        <begin position="114"/>
        <end position="118"/>
    </location>
    <ligand>
        <name>S-adenosyl-L-methionine</name>
        <dbReference type="ChEBI" id="CHEBI:59789"/>
    </ligand>
</feature>
<dbReference type="SUPFAM" id="SSF75217">
    <property type="entry name" value="alpha/beta knot"/>
    <property type="match status" value="1"/>
</dbReference>
<comment type="catalytic activity">
    <reaction evidence="13 14">
        <text>cytidine(56) in tRNA + S-adenosyl-L-methionine = 2'-O-methylcytidine(56) in tRNA + S-adenosyl-L-homocysteine + H(+)</text>
        <dbReference type="Rhea" id="RHEA:42968"/>
        <dbReference type="Rhea" id="RHEA-COMP:10308"/>
        <dbReference type="Rhea" id="RHEA-COMP:10309"/>
        <dbReference type="ChEBI" id="CHEBI:15378"/>
        <dbReference type="ChEBI" id="CHEBI:57856"/>
        <dbReference type="ChEBI" id="CHEBI:59789"/>
        <dbReference type="ChEBI" id="CHEBI:74495"/>
        <dbReference type="ChEBI" id="CHEBI:82748"/>
        <dbReference type="EC" id="2.1.1.206"/>
    </reaction>
</comment>
<comment type="similarity">
    <text evidence="3 14">Belongs to the aTrm56 family.</text>
</comment>
<evidence type="ECO:0000256" key="14">
    <source>
        <dbReference type="HAMAP-Rule" id="MF_00077"/>
    </source>
</evidence>
<reference evidence="15 16" key="1">
    <citation type="submission" date="2023-07" db="EMBL/GenBank/DDBJ databases">
        <title>Closed genome sequence of Methanosarcinaceae archaeon Am2.</title>
        <authorList>
            <person name="Poehlein A."/>
            <person name="Protasov E."/>
            <person name="Platt K."/>
            <person name="Reeh H."/>
            <person name="Daniel R."/>
            <person name="Brune A."/>
        </authorList>
    </citation>
    <scope>NUCLEOTIDE SEQUENCE [LARGE SCALE GENOMIC DNA]</scope>
    <source>
        <strain evidence="15 16">Am2</strain>
    </source>
</reference>
<keyword evidence="16" id="KW-1185">Reference proteome</keyword>
<feature type="binding site" evidence="14">
    <location>
        <begin position="132"/>
        <end position="139"/>
    </location>
    <ligand>
        <name>S-adenosyl-L-methionine</name>
        <dbReference type="ChEBI" id="CHEBI:59789"/>
    </ligand>
</feature>
<evidence type="ECO:0000256" key="11">
    <source>
        <dbReference type="ARBA" id="ARBA00022694"/>
    </source>
</evidence>
<keyword evidence="11 14" id="KW-0819">tRNA processing</keyword>
<dbReference type="PANTHER" id="PTHR42197:SF1">
    <property type="entry name" value="TRNA (CYTIDINE(56)-2'-O)-METHYLTRANSFERASE"/>
    <property type="match status" value="1"/>
</dbReference>
<dbReference type="InterPro" id="IPR029026">
    <property type="entry name" value="tRNA_m1G_MTases_N"/>
</dbReference>
<dbReference type="HAMAP" id="MF_00077">
    <property type="entry name" value="tRNA_methyltr_aTrm56"/>
    <property type="match status" value="1"/>
</dbReference>
<organism evidence="15 16">
    <name type="scientific">Methanolapillus ohkumae</name>
    <dbReference type="NCBI Taxonomy" id="3028298"/>
    <lineage>
        <taxon>Archaea</taxon>
        <taxon>Methanobacteriati</taxon>
        <taxon>Methanobacteriota</taxon>
        <taxon>Stenosarchaea group</taxon>
        <taxon>Methanomicrobia</taxon>
        <taxon>Methanosarcinales</taxon>
        <taxon>Methanosarcinaceae</taxon>
        <taxon>Methanolapillus</taxon>
    </lineage>
</organism>
<dbReference type="GO" id="GO:0106059">
    <property type="term" value="F:tRNA (cytidine(56)-2'-O)-methyltransferase activity"/>
    <property type="evidence" value="ECO:0007669"/>
    <property type="project" value="UniProtKB-EC"/>
</dbReference>
<evidence type="ECO:0000256" key="8">
    <source>
        <dbReference type="ARBA" id="ARBA00022603"/>
    </source>
</evidence>
<evidence type="ECO:0000256" key="12">
    <source>
        <dbReference type="ARBA" id="ARBA00029826"/>
    </source>
</evidence>
<dbReference type="PANTHER" id="PTHR42197">
    <property type="entry name" value="TRNA (CYTIDINE(56)-2'-O)-METHYLTRANSFERASE"/>
    <property type="match status" value="1"/>
</dbReference>
<name>A0AA96VIU8_9EURY</name>
<evidence type="ECO:0000256" key="13">
    <source>
        <dbReference type="ARBA" id="ARBA00047792"/>
    </source>
</evidence>
<evidence type="ECO:0000256" key="4">
    <source>
        <dbReference type="ARBA" id="ARBA00011738"/>
    </source>
</evidence>
<accession>A0AA96VIU8</accession>
<dbReference type="GO" id="GO:0002128">
    <property type="term" value="P:tRNA nucleoside ribose methylation"/>
    <property type="evidence" value="ECO:0007669"/>
    <property type="project" value="UniProtKB-UniRule"/>
</dbReference>
<feature type="binding site" evidence="14">
    <location>
        <position position="89"/>
    </location>
    <ligand>
        <name>S-adenosyl-L-methionine</name>
        <dbReference type="ChEBI" id="CHEBI:59789"/>
    </ligand>
</feature>
<evidence type="ECO:0000256" key="1">
    <source>
        <dbReference type="ARBA" id="ARBA00003959"/>
    </source>
</evidence>
<sequence>MENKEIKEIVILRLGHRPERDKRITTHVGLTARALGAAGMILASDDPKIEENILEISPRWGGSFFIKNNANAMEEINQWKKKGGKVCHLSMYGINLPEAVPILKSEKKLMFIVGAEKVPGEIYEISDWNVAVGNQPHSEVAALAIAMDRISDSDPLLKTFENAELTVIPMEKGKKVVHDNELIEKNKRQDKC</sequence>
<comment type="function">
    <text evidence="1 14">Specifically catalyzes the AdoMet-dependent 2'-O-ribose methylation of cytidine at position 56 in tRNAs.</text>
</comment>
<comment type="subcellular location">
    <subcellularLocation>
        <location evidence="2 14">Cytoplasm</location>
    </subcellularLocation>
</comment>
<evidence type="ECO:0000256" key="2">
    <source>
        <dbReference type="ARBA" id="ARBA00004496"/>
    </source>
</evidence>
<evidence type="ECO:0000256" key="9">
    <source>
        <dbReference type="ARBA" id="ARBA00022679"/>
    </source>
</evidence>
<dbReference type="Pfam" id="PF01994">
    <property type="entry name" value="Trm56"/>
    <property type="match status" value="1"/>
</dbReference>
<keyword evidence="9 14" id="KW-0808">Transferase</keyword>